<dbReference type="EMBL" id="AP007255">
    <property type="protein sequence ID" value="BAE51369.1"/>
    <property type="molecule type" value="Genomic_DNA"/>
</dbReference>
<evidence type="ECO:0000256" key="1">
    <source>
        <dbReference type="SAM" id="SignalP"/>
    </source>
</evidence>
<dbReference type="STRING" id="342108.amb2565"/>
<dbReference type="HOGENOM" id="CLU_012431_2_1_5"/>
<keyword evidence="4" id="KW-1185">Reference proteome</keyword>
<dbReference type="PANTHER" id="PTHR23150">
    <property type="entry name" value="SULFATASE MODIFYING FACTOR 1, 2"/>
    <property type="match status" value="1"/>
</dbReference>
<dbReference type="AlphaFoldDB" id="Q2W456"/>
<reference evidence="3 4" key="1">
    <citation type="journal article" date="2005" name="DNA Res.">
        <title>Complete genome sequence of the facultative anaerobic magnetotactic bacterium Magnetospirillum sp. strain AMB-1.</title>
        <authorList>
            <person name="Matsunaga T."/>
            <person name="Okamura Y."/>
            <person name="Fukuda Y."/>
            <person name="Wahyudi A.T."/>
            <person name="Murase Y."/>
            <person name="Takeyama H."/>
        </authorList>
    </citation>
    <scope>NUCLEOTIDE SEQUENCE [LARGE SCALE GENOMIC DNA]</scope>
    <source>
        <strain evidence="4">ATCC 700264 / AMB-1</strain>
    </source>
</reference>
<evidence type="ECO:0000313" key="4">
    <source>
        <dbReference type="Proteomes" id="UP000007058"/>
    </source>
</evidence>
<evidence type="ECO:0000259" key="2">
    <source>
        <dbReference type="Pfam" id="PF03781"/>
    </source>
</evidence>
<sequence length="263" mass="29092">MTMRFFHVLLATLAVTVPLVARADSPAAGKVFKDCAFCPELVVIPTGSVIAGNPKDYDDPEPDAPKRPTVTIAKPYAIGKYEVTQAEWEAVMGSNPSENKGPSNPVEHVDWRMVQDYIAKLNAKSGQTYRLPTEAEWEYAARAGSAATYSYGEDEKKLGEYAWFAANSGNVTHPVGKLKPNAFGLYDMHGNVWEWTADCYMEKFIAGLKDQKFSKDWETGCYRVTRGGSALNLPMAVTSWYRASLKQPLHNANLGFRLAKTLP</sequence>
<dbReference type="Proteomes" id="UP000007058">
    <property type="component" value="Chromosome"/>
</dbReference>
<protein>
    <submittedName>
        <fullName evidence="3">Uncharacterized conserved protein</fullName>
    </submittedName>
</protein>
<accession>Q2W456</accession>
<proteinExistence type="predicted"/>
<organism evidence="3 4">
    <name type="scientific">Paramagnetospirillum magneticum (strain ATCC 700264 / AMB-1)</name>
    <name type="common">Magnetospirillum magneticum</name>
    <dbReference type="NCBI Taxonomy" id="342108"/>
    <lineage>
        <taxon>Bacteria</taxon>
        <taxon>Pseudomonadati</taxon>
        <taxon>Pseudomonadota</taxon>
        <taxon>Alphaproteobacteria</taxon>
        <taxon>Rhodospirillales</taxon>
        <taxon>Magnetospirillaceae</taxon>
        <taxon>Paramagnetospirillum</taxon>
    </lineage>
</organism>
<name>Q2W456_PARM1</name>
<feature type="signal peptide" evidence="1">
    <location>
        <begin position="1"/>
        <end position="23"/>
    </location>
</feature>
<dbReference type="GO" id="GO:0120147">
    <property type="term" value="F:formylglycine-generating oxidase activity"/>
    <property type="evidence" value="ECO:0007669"/>
    <property type="project" value="TreeGrafter"/>
</dbReference>
<dbReference type="InterPro" id="IPR042095">
    <property type="entry name" value="SUMF_sf"/>
</dbReference>
<dbReference type="PANTHER" id="PTHR23150:SF19">
    <property type="entry name" value="FORMYLGLYCINE-GENERATING ENZYME"/>
    <property type="match status" value="1"/>
</dbReference>
<dbReference type="Pfam" id="PF03781">
    <property type="entry name" value="FGE-sulfatase"/>
    <property type="match status" value="1"/>
</dbReference>
<gene>
    <name evidence="3" type="ordered locus">amb2565</name>
</gene>
<dbReference type="Gene3D" id="3.90.1580.10">
    <property type="entry name" value="paralog of FGE (formylglycine-generating enzyme)"/>
    <property type="match status" value="1"/>
</dbReference>
<dbReference type="KEGG" id="mag:amb2565"/>
<dbReference type="InterPro" id="IPR016187">
    <property type="entry name" value="CTDL_fold"/>
</dbReference>
<keyword evidence="1" id="KW-0732">Signal</keyword>
<dbReference type="SUPFAM" id="SSF56436">
    <property type="entry name" value="C-type lectin-like"/>
    <property type="match status" value="1"/>
</dbReference>
<feature type="domain" description="Sulfatase-modifying factor enzyme-like" evidence="2">
    <location>
        <begin position="38"/>
        <end position="260"/>
    </location>
</feature>
<feature type="chain" id="PRO_5004217924" evidence="1">
    <location>
        <begin position="24"/>
        <end position="263"/>
    </location>
</feature>
<dbReference type="InterPro" id="IPR005532">
    <property type="entry name" value="SUMF_dom"/>
</dbReference>
<dbReference type="InterPro" id="IPR051043">
    <property type="entry name" value="Sulfatase_Mod_Factor_Kinase"/>
</dbReference>
<evidence type="ECO:0000313" key="3">
    <source>
        <dbReference type="EMBL" id="BAE51369.1"/>
    </source>
</evidence>